<evidence type="ECO:0000256" key="1">
    <source>
        <dbReference type="ARBA" id="ARBA00010617"/>
    </source>
</evidence>
<dbReference type="CDD" id="cd11071">
    <property type="entry name" value="CYP74"/>
    <property type="match status" value="1"/>
</dbReference>
<dbReference type="GO" id="GO:0004497">
    <property type="term" value="F:monooxygenase activity"/>
    <property type="evidence" value="ECO:0007669"/>
    <property type="project" value="InterPro"/>
</dbReference>
<comment type="cofactor">
    <cofactor evidence="6">
        <name>heme</name>
        <dbReference type="ChEBI" id="CHEBI:30413"/>
    </cofactor>
</comment>
<dbReference type="GO" id="GO:0016829">
    <property type="term" value="F:lyase activity"/>
    <property type="evidence" value="ECO:0007669"/>
    <property type="project" value="UniProtKB-KW"/>
</dbReference>
<evidence type="ECO:0000256" key="5">
    <source>
        <dbReference type="ARBA" id="ARBA00023239"/>
    </source>
</evidence>
<comment type="similarity">
    <text evidence="1">Belongs to the cytochrome P450 family.</text>
</comment>
<feature type="compositionally biased region" description="Low complexity" evidence="7">
    <location>
        <begin position="11"/>
        <end position="21"/>
    </location>
</feature>
<evidence type="ECO:0000256" key="7">
    <source>
        <dbReference type="SAM" id="MobiDB-lite"/>
    </source>
</evidence>
<name>V4MKG3_EUTSA</name>
<dbReference type="GO" id="GO:0016705">
    <property type="term" value="F:oxidoreductase activity, acting on paired donors, with incorporation or reduction of molecular oxygen"/>
    <property type="evidence" value="ECO:0007669"/>
    <property type="project" value="InterPro"/>
</dbReference>
<feature type="region of interest" description="Disordered" evidence="7">
    <location>
        <begin position="1"/>
        <end position="21"/>
    </location>
</feature>
<dbReference type="GO" id="GO:0006631">
    <property type="term" value="P:fatty acid metabolic process"/>
    <property type="evidence" value="ECO:0007669"/>
    <property type="project" value="UniProtKB-ARBA"/>
</dbReference>
<evidence type="ECO:0000256" key="3">
    <source>
        <dbReference type="ARBA" id="ARBA00022723"/>
    </source>
</evidence>
<dbReference type="Gramene" id="ESQ55962">
    <property type="protein sequence ID" value="ESQ55962"/>
    <property type="gene ID" value="EUTSA_v10025050mg"/>
</dbReference>
<feature type="binding site" description="axial binding residue" evidence="6">
    <location>
        <position position="444"/>
    </location>
    <ligand>
        <name>heme</name>
        <dbReference type="ChEBI" id="CHEBI:30413"/>
    </ligand>
    <ligandPart>
        <name>Fe</name>
        <dbReference type="ChEBI" id="CHEBI:18248"/>
    </ligandPart>
</feature>
<dbReference type="GO" id="GO:0005506">
    <property type="term" value="F:iron ion binding"/>
    <property type="evidence" value="ECO:0007669"/>
    <property type="project" value="InterPro"/>
</dbReference>
<dbReference type="Proteomes" id="UP000030689">
    <property type="component" value="Unassembled WGS sequence"/>
</dbReference>
<organism evidence="8 9">
    <name type="scientific">Eutrema salsugineum</name>
    <name type="common">Saltwater cress</name>
    <name type="synonym">Sisymbrium salsugineum</name>
    <dbReference type="NCBI Taxonomy" id="72664"/>
    <lineage>
        <taxon>Eukaryota</taxon>
        <taxon>Viridiplantae</taxon>
        <taxon>Streptophyta</taxon>
        <taxon>Embryophyta</taxon>
        <taxon>Tracheophyta</taxon>
        <taxon>Spermatophyta</taxon>
        <taxon>Magnoliopsida</taxon>
        <taxon>eudicotyledons</taxon>
        <taxon>Gunneridae</taxon>
        <taxon>Pentapetalae</taxon>
        <taxon>rosids</taxon>
        <taxon>malvids</taxon>
        <taxon>Brassicales</taxon>
        <taxon>Brassicaceae</taxon>
        <taxon>Eutremeae</taxon>
        <taxon>Eutrema</taxon>
    </lineage>
</organism>
<dbReference type="STRING" id="72664.V4MKG3"/>
<evidence type="ECO:0000256" key="6">
    <source>
        <dbReference type="PIRSR" id="PIRSR602403-1"/>
    </source>
</evidence>
<dbReference type="GO" id="GO:0009611">
    <property type="term" value="P:response to wounding"/>
    <property type="evidence" value="ECO:0007669"/>
    <property type="project" value="EnsemblPlants"/>
</dbReference>
<evidence type="ECO:0008006" key="10">
    <source>
        <dbReference type="Google" id="ProtNLM"/>
    </source>
</evidence>
<keyword evidence="3 6" id="KW-0479">Metal-binding</keyword>
<evidence type="ECO:0000313" key="9">
    <source>
        <dbReference type="Proteomes" id="UP000030689"/>
    </source>
</evidence>
<keyword evidence="9" id="KW-1185">Reference proteome</keyword>
<dbReference type="GO" id="GO:0016125">
    <property type="term" value="P:sterol metabolic process"/>
    <property type="evidence" value="ECO:0007669"/>
    <property type="project" value="TreeGrafter"/>
</dbReference>
<dbReference type="PRINTS" id="PR00465">
    <property type="entry name" value="EP450IV"/>
</dbReference>
<evidence type="ECO:0000256" key="4">
    <source>
        <dbReference type="ARBA" id="ARBA00023004"/>
    </source>
</evidence>
<dbReference type="FunFam" id="1.10.630.10:FF:000024">
    <property type="entry name" value="Allene oxide synthase, chloroplastic"/>
    <property type="match status" value="1"/>
</dbReference>
<dbReference type="KEGG" id="eus:EUTSA_v10025050mg"/>
<dbReference type="OrthoDB" id="2789670at2759"/>
<dbReference type="eggNOG" id="ENOG502QQNS">
    <property type="taxonomic scope" value="Eukaryota"/>
</dbReference>
<dbReference type="OMA" id="QCAAKDY"/>
<accession>V4MKG3</accession>
<dbReference type="InterPro" id="IPR002403">
    <property type="entry name" value="Cyt_P450_E_grp-IV"/>
</dbReference>
<dbReference type="AlphaFoldDB" id="V4MKG3"/>
<gene>
    <name evidence="8" type="ORF">EUTSA_v10025050mg</name>
</gene>
<keyword evidence="5" id="KW-0456">Lyase</keyword>
<dbReference type="EMBL" id="KI517384">
    <property type="protein sequence ID" value="ESQ55962.1"/>
    <property type="molecule type" value="Genomic_DNA"/>
</dbReference>
<evidence type="ECO:0000313" key="8">
    <source>
        <dbReference type="EMBL" id="ESQ55962.1"/>
    </source>
</evidence>
<sequence>MASASPPPPSTSLTSQQPPSQLPLRAMPGSYGWPLVGPLSDRLDYFWFQGPEKFFKTRADKYKSTVFRTNIPPAFPFFGDVNPNIVAVLDVKSFSYLFDMDLVDKRDVLIGDFRPSLDFYGGLRVGVYLDTTEPKHAKVKSFAMEILKRSSEVWLRELLSNLDKFWETVESDISKNDAASYMFTLQRCIFSFLTISLAGVNPSVSPDIAENGWKMLNKWLAIQVIPTTKIGLLPPLEEIFLHSWAYPFFLVAGDYKKLYNFISEHAGDVLRLGEKEFGLTRDESVHNLLFVLGFNAYGGFSVFLPSLIGKIVGDNTGLQERLRLEVRKICGSRSGLNFRTVNKLELVKSVVYETLRLSPPVPLQFARAREAFKISSHDAVFEVKKGELLCGYQPLVMRDANIFDDPEEFKPDRYIGQTGSELLNYLFWSNGPQTGTPSQSNKQCAAKDMVTFTACLIVADLFLRYDKVTGDVSSITTVEKAKLV</sequence>
<dbReference type="PANTHER" id="PTHR24286:SF49">
    <property type="entry name" value="INACTIVE LINOLENATE HYDROPEROXIDE LYASE-RELATED"/>
    <property type="match status" value="1"/>
</dbReference>
<dbReference type="InterPro" id="IPR036396">
    <property type="entry name" value="Cyt_P450_sf"/>
</dbReference>
<dbReference type="SUPFAM" id="SSF48264">
    <property type="entry name" value="Cytochrome P450"/>
    <property type="match status" value="1"/>
</dbReference>
<proteinExistence type="inferred from homology"/>
<evidence type="ECO:0000256" key="2">
    <source>
        <dbReference type="ARBA" id="ARBA00022617"/>
    </source>
</evidence>
<dbReference type="GO" id="GO:0020037">
    <property type="term" value="F:heme binding"/>
    <property type="evidence" value="ECO:0007669"/>
    <property type="project" value="InterPro"/>
</dbReference>
<protein>
    <recommendedName>
        <fullName evidence="10">Cytochrome P450</fullName>
    </recommendedName>
</protein>
<dbReference type="Pfam" id="PF00067">
    <property type="entry name" value="p450"/>
    <property type="match status" value="1"/>
</dbReference>
<reference evidence="8 9" key="1">
    <citation type="journal article" date="2013" name="Front. Plant Sci.">
        <title>The Reference Genome of the Halophytic Plant Eutrema salsugineum.</title>
        <authorList>
            <person name="Yang R."/>
            <person name="Jarvis D.E."/>
            <person name="Chen H."/>
            <person name="Beilstein M.A."/>
            <person name="Grimwood J."/>
            <person name="Jenkins J."/>
            <person name="Shu S."/>
            <person name="Prochnik S."/>
            <person name="Xin M."/>
            <person name="Ma C."/>
            <person name="Schmutz J."/>
            <person name="Wing R.A."/>
            <person name="Mitchell-Olds T."/>
            <person name="Schumaker K.S."/>
            <person name="Wang X."/>
        </authorList>
    </citation>
    <scope>NUCLEOTIDE SEQUENCE [LARGE SCALE GENOMIC DNA]</scope>
</reference>
<dbReference type="PANTHER" id="PTHR24286">
    <property type="entry name" value="CYTOCHROME P450 26"/>
    <property type="match status" value="1"/>
</dbReference>
<dbReference type="InterPro" id="IPR001128">
    <property type="entry name" value="Cyt_P450"/>
</dbReference>
<keyword evidence="2 6" id="KW-0349">Heme</keyword>
<keyword evidence="4 6" id="KW-0408">Iron</keyword>
<feature type="compositionally biased region" description="Pro residues" evidence="7">
    <location>
        <begin position="1"/>
        <end position="10"/>
    </location>
</feature>
<dbReference type="Gene3D" id="1.10.630.10">
    <property type="entry name" value="Cytochrome P450"/>
    <property type="match status" value="1"/>
</dbReference>